<evidence type="ECO:0000313" key="1">
    <source>
        <dbReference type="EMBL" id="TCS32581.1"/>
    </source>
</evidence>
<dbReference type="RefSeq" id="WP_165973889.1">
    <property type="nucleotide sequence ID" value="NZ_SLZQ01000021.1"/>
</dbReference>
<comment type="caution">
    <text evidence="1">The sequence shown here is derived from an EMBL/GenBank/DDBJ whole genome shotgun (WGS) entry which is preliminary data.</text>
</comment>
<evidence type="ECO:0000313" key="2">
    <source>
        <dbReference type="Proteomes" id="UP000295382"/>
    </source>
</evidence>
<gene>
    <name evidence="1" type="ORF">EDC30_1215</name>
</gene>
<keyword evidence="2" id="KW-1185">Reference proteome</keyword>
<dbReference type="Proteomes" id="UP000295382">
    <property type="component" value="Unassembled WGS sequence"/>
</dbReference>
<name>A0A4R3HRZ8_PAULE</name>
<accession>A0A4R3HRZ8</accession>
<reference evidence="1 2" key="1">
    <citation type="submission" date="2019-03" db="EMBL/GenBank/DDBJ databases">
        <title>Genomic Encyclopedia of Type Strains, Phase IV (KMG-IV): sequencing the most valuable type-strain genomes for metagenomic binning, comparative biology and taxonomic classification.</title>
        <authorList>
            <person name="Goeker M."/>
        </authorList>
    </citation>
    <scope>NUCLEOTIDE SEQUENCE [LARGE SCALE GENOMIC DNA]</scope>
    <source>
        <strain evidence="1 2">DSM 7445</strain>
    </source>
</reference>
<sequence>MNQQCSLTDEQIEAIALDTLEFFGLPEYEVALSQAQVLGFARAVLEAASRQATQPRQV</sequence>
<dbReference type="AlphaFoldDB" id="A0A4R3HRZ8"/>
<proteinExistence type="predicted"/>
<organism evidence="1 2">
    <name type="scientific">Paucimonas lemoignei</name>
    <name type="common">Pseudomonas lemoignei</name>
    <dbReference type="NCBI Taxonomy" id="29443"/>
    <lineage>
        <taxon>Bacteria</taxon>
        <taxon>Pseudomonadati</taxon>
        <taxon>Pseudomonadota</taxon>
        <taxon>Betaproteobacteria</taxon>
        <taxon>Burkholderiales</taxon>
        <taxon>Burkholderiaceae</taxon>
        <taxon>Paucimonas</taxon>
    </lineage>
</organism>
<dbReference type="EMBL" id="SLZQ01000021">
    <property type="protein sequence ID" value="TCS32581.1"/>
    <property type="molecule type" value="Genomic_DNA"/>
</dbReference>
<protein>
    <submittedName>
        <fullName evidence="1">Uncharacterized protein</fullName>
    </submittedName>
</protein>